<dbReference type="RefSeq" id="WP_340238950.1">
    <property type="nucleotide sequence ID" value="NZ_JBBEWC010000011.1"/>
</dbReference>
<keyword evidence="6" id="KW-1185">Reference proteome</keyword>
<dbReference type="InterPro" id="IPR014729">
    <property type="entry name" value="Rossmann-like_a/b/a_fold"/>
</dbReference>
<dbReference type="EC" id="6.3.5.4" evidence="2"/>
<dbReference type="InterPro" id="IPR029055">
    <property type="entry name" value="Ntn_hydrolases_N"/>
</dbReference>
<evidence type="ECO:0000256" key="3">
    <source>
        <dbReference type="ARBA" id="ARBA00048741"/>
    </source>
</evidence>
<name>A0ABW5J5F3_9BACT</name>
<dbReference type="SUPFAM" id="SSF56235">
    <property type="entry name" value="N-terminal nucleophile aminohydrolases (Ntn hydrolases)"/>
    <property type="match status" value="1"/>
</dbReference>
<evidence type="ECO:0000256" key="1">
    <source>
        <dbReference type="ARBA" id="ARBA00005187"/>
    </source>
</evidence>
<dbReference type="PROSITE" id="PS51278">
    <property type="entry name" value="GATASE_TYPE_2"/>
    <property type="match status" value="1"/>
</dbReference>
<dbReference type="InterPro" id="IPR001962">
    <property type="entry name" value="Asn_synthase"/>
</dbReference>
<sequence length="608" mass="70928">MSQFFGCIALNPQINVSQVGSQMTRSMSFFQGDAIGMYQTKEIFICNTFIFNTPESVNTTNICQNERYVLAATCRIDNREELASKISIENPLSASDHEYLLAAYTHFQEKCVEYIIGDFSFVVWDKHEQMLFIAKDHLGIKPLFYYKDENFFLFSTYTHAIKGVKSVNLALDELYIARELKNFSPTYEDTFFLHIKRLKPAHFVKFNPHVGLIQEQRYWELKAIDISAFKTEEEIYEELRRLFTQAVICRTRTNKNIGCQLSGGLDSSAVAVLLSRNIDKSRLHTYAFVLTDKTRPYSEKGIDEQETQNIILKYADLLQENHHQIKEFHHKDVFEEFETSNLIMGGYANSDAIWQDTMFKKAGNNDVGYIMSGFPGDECVSNNGYLYFYDYIGNKQWKEVAQLIITQKLSGLKKIASYYYAKYSGTYMRGYQKSLIQRSILNPQSPFNKELIRDKEAFKFYPTFKEFLKNQVCRPHTSHRTESEGLYAAQYGVETVYPLADIRLLAMLISIPTQMFAPQDYDRAIFRNMCYPILPEQVRIQVKRNGAFTLAFFEYWHHTSLNMLKKYRFADSLGLIDTKKKFDNKGLINLIRNMKRYSLDYLINKNVE</sequence>
<evidence type="ECO:0000313" key="6">
    <source>
        <dbReference type="Proteomes" id="UP001597510"/>
    </source>
</evidence>
<dbReference type="Proteomes" id="UP001597510">
    <property type="component" value="Unassembled WGS sequence"/>
</dbReference>
<comment type="caution">
    <text evidence="5">The sequence shown here is derived from an EMBL/GenBank/DDBJ whole genome shotgun (WGS) entry which is preliminary data.</text>
</comment>
<dbReference type="Gene3D" id="3.60.20.10">
    <property type="entry name" value="Glutamine Phosphoribosylpyrophosphate, subunit 1, domain 1"/>
    <property type="match status" value="1"/>
</dbReference>
<dbReference type="EMBL" id="JBHULC010000005">
    <property type="protein sequence ID" value="MFD2520339.1"/>
    <property type="molecule type" value="Genomic_DNA"/>
</dbReference>
<gene>
    <name evidence="5" type="ORF">ACFSR2_05565</name>
</gene>
<dbReference type="PANTHER" id="PTHR43284:SF1">
    <property type="entry name" value="ASPARAGINE SYNTHETASE"/>
    <property type="match status" value="1"/>
</dbReference>
<dbReference type="InterPro" id="IPR051786">
    <property type="entry name" value="ASN_synthetase/amidase"/>
</dbReference>
<dbReference type="SUPFAM" id="SSF52402">
    <property type="entry name" value="Adenine nucleotide alpha hydrolases-like"/>
    <property type="match status" value="1"/>
</dbReference>
<accession>A0ABW5J5F3</accession>
<protein>
    <recommendedName>
        <fullName evidence="2">asparagine synthase (glutamine-hydrolyzing)</fullName>
        <ecNumber evidence="2">6.3.5.4</ecNumber>
    </recommendedName>
</protein>
<comment type="pathway">
    <text evidence="1">Amino-acid biosynthesis; L-asparagine biosynthesis; L-asparagine from L-aspartate (L-Gln route): step 1/1.</text>
</comment>
<dbReference type="Pfam" id="PF13537">
    <property type="entry name" value="GATase_7"/>
    <property type="match status" value="1"/>
</dbReference>
<dbReference type="Gene3D" id="3.40.50.620">
    <property type="entry name" value="HUPs"/>
    <property type="match status" value="1"/>
</dbReference>
<organism evidence="5 6">
    <name type="scientific">Emticicia soli</name>
    <dbReference type="NCBI Taxonomy" id="2027878"/>
    <lineage>
        <taxon>Bacteria</taxon>
        <taxon>Pseudomonadati</taxon>
        <taxon>Bacteroidota</taxon>
        <taxon>Cytophagia</taxon>
        <taxon>Cytophagales</taxon>
        <taxon>Leadbetterellaceae</taxon>
        <taxon>Emticicia</taxon>
    </lineage>
</organism>
<dbReference type="Pfam" id="PF00733">
    <property type="entry name" value="Asn_synthase"/>
    <property type="match status" value="1"/>
</dbReference>
<feature type="domain" description="Glutamine amidotransferase type-2" evidence="4">
    <location>
        <begin position="2"/>
        <end position="209"/>
    </location>
</feature>
<evidence type="ECO:0000313" key="5">
    <source>
        <dbReference type="EMBL" id="MFD2520339.1"/>
    </source>
</evidence>
<comment type="catalytic activity">
    <reaction evidence="3">
        <text>L-aspartate + L-glutamine + ATP + H2O = L-asparagine + L-glutamate + AMP + diphosphate + H(+)</text>
        <dbReference type="Rhea" id="RHEA:12228"/>
        <dbReference type="ChEBI" id="CHEBI:15377"/>
        <dbReference type="ChEBI" id="CHEBI:15378"/>
        <dbReference type="ChEBI" id="CHEBI:29985"/>
        <dbReference type="ChEBI" id="CHEBI:29991"/>
        <dbReference type="ChEBI" id="CHEBI:30616"/>
        <dbReference type="ChEBI" id="CHEBI:33019"/>
        <dbReference type="ChEBI" id="CHEBI:58048"/>
        <dbReference type="ChEBI" id="CHEBI:58359"/>
        <dbReference type="ChEBI" id="CHEBI:456215"/>
        <dbReference type="EC" id="6.3.5.4"/>
    </reaction>
</comment>
<proteinExistence type="predicted"/>
<evidence type="ECO:0000259" key="4">
    <source>
        <dbReference type="PROSITE" id="PS51278"/>
    </source>
</evidence>
<reference evidence="6" key="1">
    <citation type="journal article" date="2019" name="Int. J. Syst. Evol. Microbiol.">
        <title>The Global Catalogue of Microorganisms (GCM) 10K type strain sequencing project: providing services to taxonomists for standard genome sequencing and annotation.</title>
        <authorList>
            <consortium name="The Broad Institute Genomics Platform"/>
            <consortium name="The Broad Institute Genome Sequencing Center for Infectious Disease"/>
            <person name="Wu L."/>
            <person name="Ma J."/>
        </authorList>
    </citation>
    <scope>NUCLEOTIDE SEQUENCE [LARGE SCALE GENOMIC DNA]</scope>
    <source>
        <strain evidence="6">KCTC 52344</strain>
    </source>
</reference>
<dbReference type="PANTHER" id="PTHR43284">
    <property type="entry name" value="ASPARAGINE SYNTHETASE (GLUTAMINE-HYDROLYZING)"/>
    <property type="match status" value="1"/>
</dbReference>
<evidence type="ECO:0000256" key="2">
    <source>
        <dbReference type="ARBA" id="ARBA00012737"/>
    </source>
</evidence>
<dbReference type="InterPro" id="IPR017932">
    <property type="entry name" value="GATase_2_dom"/>
</dbReference>